<dbReference type="InterPro" id="IPR009344">
    <property type="entry name" value="BDV_G"/>
</dbReference>
<protein>
    <recommendedName>
        <fullName evidence="4">Glycoprotein</fullName>
    </recommendedName>
</protein>
<keyword evidence="3" id="KW-1185">Reference proteome</keyword>
<evidence type="ECO:0000313" key="2">
    <source>
        <dbReference type="EMBL" id="UHM27506.1"/>
    </source>
</evidence>
<name>A0A8K1XGM5_9MONO</name>
<keyword evidence="1" id="KW-0812">Transmembrane</keyword>
<evidence type="ECO:0008006" key="4">
    <source>
        <dbReference type="Google" id="ProtNLM"/>
    </source>
</evidence>
<feature type="transmembrane region" description="Helical" evidence="1">
    <location>
        <begin position="482"/>
        <end position="502"/>
    </location>
</feature>
<dbReference type="EMBL" id="MZ209903">
    <property type="protein sequence ID" value="UHM27506.1"/>
    <property type="molecule type" value="Viral_cRNA"/>
</dbReference>
<dbReference type="Proteomes" id="UP001157367">
    <property type="component" value="Segment"/>
</dbReference>
<sequence>MNLLAVATLVAGLASALDPPPNPLLCTTGAPPVVYNLPVVNPCETGPMNSTAIIVTYMKPIHTSIVGWRIRAVEVTCTSHYFFWGSYTSSLTYHRPREVDFPDMSLGIVCPPESYRFVHEDRLQEDLCKFTWPTSRETTTLVCYVEKATLLSFEGVTTVDGIPVRKCSDNTCQISSSEMFYHSKGSIPNDTERVIHYAGKASCNSQLCVIPSLKEVYPILQVSKTLPNGSFHYRSLSGTNVWVDKPGQAEAKGEGEAPIADATILAKIASLDVSVEALEKEVSHICHGLKTLYSSILALSRSAPSTAAALYLNRTDLHAVYVSGHLLVWPCVEVDEWKIRPTSECTAYIPIDFNTLRGSMSGYLDTSSNRVYLSSPAADCGSQYLIRKGELWELHQRRGNVSVLTSSPLKSQDTGSIFKKIVMKASGWTSSSSSMYISKPREFSYEDLERPIGGGGREWLDIEMDKKYPLVNYLSHLKTTTVLLTFLCVTYGYFAAVIIVHLRNRVRRVEETVTEMLIHSP</sequence>
<dbReference type="Pfam" id="PF06208">
    <property type="entry name" value="BDV_G"/>
    <property type="match status" value="1"/>
</dbReference>
<gene>
    <name evidence="2" type="ORF">SaNyV1_gp4</name>
</gene>
<evidence type="ECO:0000256" key="1">
    <source>
        <dbReference type="SAM" id="Phobius"/>
    </source>
</evidence>
<proteinExistence type="predicted"/>
<keyword evidence="1" id="KW-1133">Transmembrane helix</keyword>
<accession>A0A8K1XGM5</accession>
<reference evidence="2" key="1">
    <citation type="submission" date="2021-05" db="EMBL/GenBank/DDBJ databases">
        <authorList>
            <person name="Feng G."/>
        </authorList>
    </citation>
    <scope>NUCLEOTIDE SEQUENCE</scope>
    <source>
        <strain evidence="2">QCYXYSY225</strain>
    </source>
</reference>
<evidence type="ECO:0000313" key="3">
    <source>
        <dbReference type="Proteomes" id="UP001157367"/>
    </source>
</evidence>
<keyword evidence="1" id="KW-0472">Membrane</keyword>
<organism evidence="2 3">
    <name type="scientific">Sanya nyamivirus 1</name>
    <dbReference type="NCBI Taxonomy" id="2905620"/>
    <lineage>
        <taxon>Viruses</taxon>
        <taxon>Riboviria</taxon>
        <taxon>Orthornavirae</taxon>
        <taxon>Negarnaviricota</taxon>
        <taxon>Haploviricotina</taxon>
        <taxon>Monjiviricetes</taxon>
        <taxon>Mononegavirales</taxon>
        <taxon>Nyamiviridae</taxon>
        <taxon>Orinovirus</taxon>
        <taxon>Orinovirus sanyae</taxon>
    </lineage>
</organism>